<keyword evidence="9" id="KW-0808">Transferase</keyword>
<dbReference type="Pfam" id="PF00512">
    <property type="entry name" value="HisKA"/>
    <property type="match status" value="1"/>
</dbReference>
<dbReference type="SMART" id="SM00448">
    <property type="entry name" value="REC"/>
    <property type="match status" value="1"/>
</dbReference>
<dbReference type="PRINTS" id="PR00344">
    <property type="entry name" value="BCTRLSENSOR"/>
</dbReference>
<dbReference type="Pfam" id="PF13426">
    <property type="entry name" value="PAS_9"/>
    <property type="match status" value="1"/>
</dbReference>
<protein>
    <submittedName>
        <fullName evidence="9">Histidine kinase TCS1p</fullName>
    </submittedName>
</protein>
<dbReference type="NCBIfam" id="TIGR00229">
    <property type="entry name" value="sensory_box"/>
    <property type="match status" value="1"/>
</dbReference>
<evidence type="ECO:0000256" key="4">
    <source>
        <dbReference type="SAM" id="MobiDB-lite"/>
    </source>
</evidence>
<keyword evidence="1 3" id="KW-0597">Phosphoprotein</keyword>
<keyword evidence="2" id="KW-0902">Two-component regulatory system</keyword>
<dbReference type="InterPro" id="IPR000014">
    <property type="entry name" value="PAS"/>
</dbReference>
<dbReference type="SMART" id="SM00388">
    <property type="entry name" value="HisKA"/>
    <property type="match status" value="1"/>
</dbReference>
<evidence type="ECO:0000259" key="6">
    <source>
        <dbReference type="PROSITE" id="PS50110"/>
    </source>
</evidence>
<dbReference type="CDD" id="cd16922">
    <property type="entry name" value="HATPase_EvgS-ArcB-TorS-like"/>
    <property type="match status" value="1"/>
</dbReference>
<dbReference type="InterPro" id="IPR000700">
    <property type="entry name" value="PAS-assoc_C"/>
</dbReference>
<dbReference type="InterPro" id="IPR011006">
    <property type="entry name" value="CheY-like_superfamily"/>
</dbReference>
<feature type="domain" description="Response regulatory" evidence="6">
    <location>
        <begin position="462"/>
        <end position="579"/>
    </location>
</feature>
<dbReference type="Gene3D" id="1.10.287.130">
    <property type="match status" value="1"/>
</dbReference>
<evidence type="ECO:0000256" key="1">
    <source>
        <dbReference type="ARBA" id="ARBA00022553"/>
    </source>
</evidence>
<dbReference type="CDD" id="cd00130">
    <property type="entry name" value="PAS"/>
    <property type="match status" value="1"/>
</dbReference>
<keyword evidence="10" id="KW-1185">Reference proteome</keyword>
<evidence type="ECO:0000256" key="3">
    <source>
        <dbReference type="PROSITE-ProRule" id="PRU00169"/>
    </source>
</evidence>
<feature type="domain" description="Histidine kinase" evidence="5">
    <location>
        <begin position="197"/>
        <end position="418"/>
    </location>
</feature>
<dbReference type="Proteomes" id="UP001287356">
    <property type="component" value="Unassembled WGS sequence"/>
</dbReference>
<dbReference type="InterPro" id="IPR001789">
    <property type="entry name" value="Sig_transdc_resp-reg_receiver"/>
</dbReference>
<dbReference type="SUPFAM" id="SSF55874">
    <property type="entry name" value="ATPase domain of HSP90 chaperone/DNA topoisomerase II/histidine kinase"/>
    <property type="match status" value="1"/>
</dbReference>
<dbReference type="SUPFAM" id="SSF52172">
    <property type="entry name" value="CheY-like"/>
    <property type="match status" value="1"/>
</dbReference>
<dbReference type="InterPro" id="IPR004358">
    <property type="entry name" value="Sig_transdc_His_kin-like_C"/>
</dbReference>
<reference evidence="9" key="2">
    <citation type="submission" date="2023-06" db="EMBL/GenBank/DDBJ databases">
        <authorList>
            <consortium name="Lawrence Berkeley National Laboratory"/>
            <person name="Haridas S."/>
            <person name="Hensen N."/>
            <person name="Bonometti L."/>
            <person name="Westerberg I."/>
            <person name="Brannstrom I.O."/>
            <person name="Guillou S."/>
            <person name="Cros-Aarteil S."/>
            <person name="Calhoun S."/>
            <person name="Kuo A."/>
            <person name="Mondo S."/>
            <person name="Pangilinan J."/>
            <person name="Riley R."/>
            <person name="Labutti K."/>
            <person name="Andreopoulos B."/>
            <person name="Lipzen A."/>
            <person name="Chen C."/>
            <person name="Yanf M."/>
            <person name="Daum C."/>
            <person name="Ng V."/>
            <person name="Clum A."/>
            <person name="Steindorff A."/>
            <person name="Ohm R."/>
            <person name="Martin F."/>
            <person name="Silar P."/>
            <person name="Natvig D."/>
            <person name="Lalanne C."/>
            <person name="Gautier V."/>
            <person name="Ament-Velasquez S.L."/>
            <person name="Kruys A."/>
            <person name="Hutchinson M.I."/>
            <person name="Powell A.J."/>
            <person name="Barry K."/>
            <person name="Miller A.N."/>
            <person name="Grigoriev I.V."/>
            <person name="Debuchy R."/>
            <person name="Gladieux P."/>
            <person name="Thoren M.H."/>
            <person name="Johannesson H."/>
        </authorList>
    </citation>
    <scope>NUCLEOTIDE SEQUENCE</scope>
    <source>
        <strain evidence="9">CBS 958.72</strain>
    </source>
</reference>
<dbReference type="InterPro" id="IPR035965">
    <property type="entry name" value="PAS-like_dom_sf"/>
</dbReference>
<evidence type="ECO:0000313" key="9">
    <source>
        <dbReference type="EMBL" id="KAK3365125.1"/>
    </source>
</evidence>
<reference evidence="9" key="1">
    <citation type="journal article" date="2023" name="Mol. Phylogenet. Evol.">
        <title>Genome-scale phylogeny and comparative genomics of the fungal order Sordariales.</title>
        <authorList>
            <person name="Hensen N."/>
            <person name="Bonometti L."/>
            <person name="Westerberg I."/>
            <person name="Brannstrom I.O."/>
            <person name="Guillou S."/>
            <person name="Cros-Aarteil S."/>
            <person name="Calhoun S."/>
            <person name="Haridas S."/>
            <person name="Kuo A."/>
            <person name="Mondo S."/>
            <person name="Pangilinan J."/>
            <person name="Riley R."/>
            <person name="LaButti K."/>
            <person name="Andreopoulos B."/>
            <person name="Lipzen A."/>
            <person name="Chen C."/>
            <person name="Yan M."/>
            <person name="Daum C."/>
            <person name="Ng V."/>
            <person name="Clum A."/>
            <person name="Steindorff A."/>
            <person name="Ohm R.A."/>
            <person name="Martin F."/>
            <person name="Silar P."/>
            <person name="Natvig D.O."/>
            <person name="Lalanne C."/>
            <person name="Gautier V."/>
            <person name="Ament-Velasquez S.L."/>
            <person name="Kruys A."/>
            <person name="Hutchinson M.I."/>
            <person name="Powell A.J."/>
            <person name="Barry K."/>
            <person name="Miller A.N."/>
            <person name="Grigoriev I.V."/>
            <person name="Debuchy R."/>
            <person name="Gladieux P."/>
            <person name="Hiltunen Thoren M."/>
            <person name="Johannesson H."/>
        </authorList>
    </citation>
    <scope>NUCLEOTIDE SEQUENCE</scope>
    <source>
        <strain evidence="9">CBS 958.72</strain>
    </source>
</reference>
<dbReference type="Gene3D" id="3.30.565.10">
    <property type="entry name" value="Histidine kinase-like ATPase, C-terminal domain"/>
    <property type="match status" value="1"/>
</dbReference>
<feature type="modified residue" description="4-aspartylphosphate" evidence="3">
    <location>
        <position position="514"/>
    </location>
</feature>
<evidence type="ECO:0000259" key="5">
    <source>
        <dbReference type="PROSITE" id="PS50109"/>
    </source>
</evidence>
<accession>A0AAE0JWA4</accession>
<dbReference type="InterPro" id="IPR003594">
    <property type="entry name" value="HATPase_dom"/>
</dbReference>
<name>A0AAE0JWA4_9PEZI</name>
<dbReference type="Pfam" id="PF02518">
    <property type="entry name" value="HATPase_c"/>
    <property type="match status" value="1"/>
</dbReference>
<dbReference type="PANTHER" id="PTHR45339:SF1">
    <property type="entry name" value="HYBRID SIGNAL TRANSDUCTION HISTIDINE KINASE J"/>
    <property type="match status" value="1"/>
</dbReference>
<evidence type="ECO:0000256" key="2">
    <source>
        <dbReference type="ARBA" id="ARBA00023012"/>
    </source>
</evidence>
<feature type="domain" description="PAS" evidence="7">
    <location>
        <begin position="73"/>
        <end position="112"/>
    </location>
</feature>
<keyword evidence="9" id="KW-0418">Kinase</keyword>
<evidence type="ECO:0000259" key="8">
    <source>
        <dbReference type="PROSITE" id="PS50113"/>
    </source>
</evidence>
<dbReference type="FunFam" id="3.30.565.10:FF:000010">
    <property type="entry name" value="Sensor histidine kinase RcsC"/>
    <property type="match status" value="1"/>
</dbReference>
<feature type="domain" description="PAC" evidence="8">
    <location>
        <begin position="131"/>
        <end position="182"/>
    </location>
</feature>
<dbReference type="SMART" id="SM00387">
    <property type="entry name" value="HATPase_c"/>
    <property type="match status" value="1"/>
</dbReference>
<dbReference type="InterPro" id="IPR005467">
    <property type="entry name" value="His_kinase_dom"/>
</dbReference>
<dbReference type="InterPro" id="IPR036890">
    <property type="entry name" value="HATPase_C_sf"/>
</dbReference>
<dbReference type="CDD" id="cd17546">
    <property type="entry name" value="REC_hyHK_CKI1_RcsC-like"/>
    <property type="match status" value="1"/>
</dbReference>
<proteinExistence type="predicted"/>
<dbReference type="SUPFAM" id="SSF55785">
    <property type="entry name" value="PYP-like sensor domain (PAS domain)"/>
    <property type="match status" value="1"/>
</dbReference>
<organism evidence="9 10">
    <name type="scientific">Lasiosphaeria ovina</name>
    <dbReference type="NCBI Taxonomy" id="92902"/>
    <lineage>
        <taxon>Eukaryota</taxon>
        <taxon>Fungi</taxon>
        <taxon>Dikarya</taxon>
        <taxon>Ascomycota</taxon>
        <taxon>Pezizomycotina</taxon>
        <taxon>Sordariomycetes</taxon>
        <taxon>Sordariomycetidae</taxon>
        <taxon>Sordariales</taxon>
        <taxon>Lasiosphaeriaceae</taxon>
        <taxon>Lasiosphaeria</taxon>
    </lineage>
</organism>
<dbReference type="PROSITE" id="PS50113">
    <property type="entry name" value="PAC"/>
    <property type="match status" value="1"/>
</dbReference>
<dbReference type="CDD" id="cd00082">
    <property type="entry name" value="HisKA"/>
    <property type="match status" value="1"/>
</dbReference>
<evidence type="ECO:0000313" key="10">
    <source>
        <dbReference type="Proteomes" id="UP001287356"/>
    </source>
</evidence>
<dbReference type="InterPro" id="IPR036097">
    <property type="entry name" value="HisK_dim/P_sf"/>
</dbReference>
<sequence length="669" mass="74349">MEEAGNRPLPGLRDSSRGRGTTCCITCSQLHAFSWSTVVLATTTQGQLSTSYPCLGHSEDRSLLPDAVKEYAIFLLDTGGYVTTWNIGAELGKGYTRDEIIRQHFSVFYGEDFRTGKPEKELEICRQHGRVEDEGWLYRKDGTRFWANVIITKIMRNGVHVGFGKVTRDLTEGKANEQRLMAAYEESAKLKSDFLADMSHEIRTPMHGMLSACSLLLDTTLTQDHRGTVTIIEESGQVLLQVINEISDYSKLASGSFSINADIVAIAAIVTSVVRSERPTLSPGVHFELQLGQYLPKSVQGDPLKYRQVIQNLIRNAAKFTDRGSISVKVSVKEEDEDSYVMLSEVVDTGIGVSETSSANLFKPFTQLEETTRKHYQGTGLGLSISESLVHLMGGEIGHRPNPDRRGSLFWFTARFKKIKSLDQVQTLRESLRLRQQSHSTTPTGFTGDPDQQPKVLAPAKRVLVVEDNLINQKVLVKTLYTLGFSRIALAADGAEAVVMVCAEAASFDLLLMDINMPTMDGREATMRIRVAGIYVSIVAMTLHALKGDLVLCLDKGIDGYIPKCYRPMERRLVVTTLLKWLSRRSAAVALQQLMDSSSAARRRARQHQPCRFHVQPGQVLAHPAQRGIAVLDQVEVPVLGRQPVVDGHRHGTEMPSPMASQPARWRKW</sequence>
<dbReference type="Pfam" id="PF00072">
    <property type="entry name" value="Response_reg"/>
    <property type="match status" value="1"/>
</dbReference>
<comment type="caution">
    <text evidence="9">The sequence shown here is derived from an EMBL/GenBank/DDBJ whole genome shotgun (WGS) entry which is preliminary data.</text>
</comment>
<dbReference type="PROSITE" id="PS50112">
    <property type="entry name" value="PAS"/>
    <property type="match status" value="1"/>
</dbReference>
<dbReference type="Gene3D" id="3.30.450.20">
    <property type="entry name" value="PAS domain"/>
    <property type="match status" value="1"/>
</dbReference>
<feature type="region of interest" description="Disordered" evidence="4">
    <location>
        <begin position="645"/>
        <end position="669"/>
    </location>
</feature>
<gene>
    <name evidence="9" type="ORF">B0T24DRAFT_670533</name>
</gene>
<dbReference type="Gene3D" id="3.40.50.2300">
    <property type="match status" value="1"/>
</dbReference>
<evidence type="ECO:0000259" key="7">
    <source>
        <dbReference type="PROSITE" id="PS50112"/>
    </source>
</evidence>
<dbReference type="GO" id="GO:0000155">
    <property type="term" value="F:phosphorelay sensor kinase activity"/>
    <property type="evidence" value="ECO:0007669"/>
    <property type="project" value="InterPro"/>
</dbReference>
<dbReference type="PROSITE" id="PS50110">
    <property type="entry name" value="RESPONSE_REGULATORY"/>
    <property type="match status" value="1"/>
</dbReference>
<dbReference type="InterPro" id="IPR003661">
    <property type="entry name" value="HisK_dim/P_dom"/>
</dbReference>
<dbReference type="AlphaFoldDB" id="A0AAE0JWA4"/>
<dbReference type="SUPFAM" id="SSF47384">
    <property type="entry name" value="Homodimeric domain of signal transducing histidine kinase"/>
    <property type="match status" value="1"/>
</dbReference>
<dbReference type="PROSITE" id="PS50109">
    <property type="entry name" value="HIS_KIN"/>
    <property type="match status" value="1"/>
</dbReference>
<dbReference type="EMBL" id="JAULSN010000009">
    <property type="protein sequence ID" value="KAK3365125.1"/>
    <property type="molecule type" value="Genomic_DNA"/>
</dbReference>
<dbReference type="PANTHER" id="PTHR45339">
    <property type="entry name" value="HYBRID SIGNAL TRANSDUCTION HISTIDINE KINASE J"/>
    <property type="match status" value="1"/>
</dbReference>